<dbReference type="InterPro" id="IPR050203">
    <property type="entry name" value="Trp-tRNA_synthetase"/>
</dbReference>
<keyword evidence="3 6" id="KW-0067">ATP-binding</keyword>
<name>A0ABR0L146_9PEZI</name>
<evidence type="ECO:0000256" key="3">
    <source>
        <dbReference type="ARBA" id="ARBA00022840"/>
    </source>
</evidence>
<keyword evidence="5 6" id="KW-0030">Aminoacyl-tRNA synthetase</keyword>
<proteinExistence type="inferred from homology"/>
<evidence type="ECO:0000256" key="1">
    <source>
        <dbReference type="ARBA" id="ARBA00022598"/>
    </source>
</evidence>
<dbReference type="PANTHER" id="PTHR43766:SF1">
    <property type="entry name" value="TRYPTOPHAN--TRNA LIGASE, MITOCHONDRIAL"/>
    <property type="match status" value="1"/>
</dbReference>
<comment type="caution">
    <text evidence="7">The sequence shown here is derived from an EMBL/GenBank/DDBJ whole genome shotgun (WGS) entry which is preliminary data.</text>
</comment>
<dbReference type="EC" id="6.1.1.2" evidence="7"/>
<dbReference type="EMBL" id="JAVRRR010000510">
    <property type="protein sequence ID" value="KAK5141887.1"/>
    <property type="molecule type" value="Genomic_DNA"/>
</dbReference>
<accession>A0ABR0L146</accession>
<comment type="similarity">
    <text evidence="6">Belongs to the class-I aminoacyl-tRNA synthetase family.</text>
</comment>
<dbReference type="Gene3D" id="1.10.240.10">
    <property type="entry name" value="Tyrosyl-Transfer RNA Synthetase"/>
    <property type="match status" value="1"/>
</dbReference>
<keyword evidence="8" id="KW-1185">Reference proteome</keyword>
<evidence type="ECO:0000313" key="7">
    <source>
        <dbReference type="EMBL" id="KAK5141887.1"/>
    </source>
</evidence>
<dbReference type="SUPFAM" id="SSF52374">
    <property type="entry name" value="Nucleotidylyl transferase"/>
    <property type="match status" value="1"/>
</dbReference>
<keyword evidence="1 6" id="KW-0436">Ligase</keyword>
<sequence>MSKSHPNPNSRLLLTDSEETIRRKIKAAVTDSTDGITYDPEGRPGDELAKDLADQSMRALKDRVAETVESTIKHIRGSYAHFLDDNDHLDSVAAQGAEKAAKSAAITMKAVKSAVGLS</sequence>
<evidence type="ECO:0000313" key="8">
    <source>
        <dbReference type="Proteomes" id="UP001308179"/>
    </source>
</evidence>
<gene>
    <name evidence="7" type="primary">MSW1</name>
    <name evidence="7" type="ORF">LTR32_005657</name>
</gene>
<dbReference type="GO" id="GO:0004830">
    <property type="term" value="F:tryptophan-tRNA ligase activity"/>
    <property type="evidence" value="ECO:0007669"/>
    <property type="project" value="UniProtKB-EC"/>
</dbReference>
<dbReference type="Proteomes" id="UP001308179">
    <property type="component" value="Unassembled WGS sequence"/>
</dbReference>
<reference evidence="7 8" key="1">
    <citation type="submission" date="2023-08" db="EMBL/GenBank/DDBJ databases">
        <title>Black Yeasts Isolated from many extreme environments.</title>
        <authorList>
            <person name="Coleine C."/>
            <person name="Stajich J.E."/>
            <person name="Selbmann L."/>
        </authorList>
    </citation>
    <scope>NUCLEOTIDE SEQUENCE [LARGE SCALE GENOMIC DNA]</scope>
    <source>
        <strain evidence="7 8">CCFEE 5386</strain>
    </source>
</reference>
<keyword evidence="4 6" id="KW-0648">Protein biosynthesis</keyword>
<keyword evidence="2 6" id="KW-0547">Nucleotide-binding</keyword>
<organism evidence="7 8">
    <name type="scientific">Rachicladosporium monterosium</name>
    <dbReference type="NCBI Taxonomy" id="1507873"/>
    <lineage>
        <taxon>Eukaryota</taxon>
        <taxon>Fungi</taxon>
        <taxon>Dikarya</taxon>
        <taxon>Ascomycota</taxon>
        <taxon>Pezizomycotina</taxon>
        <taxon>Dothideomycetes</taxon>
        <taxon>Dothideomycetidae</taxon>
        <taxon>Cladosporiales</taxon>
        <taxon>Cladosporiaceae</taxon>
        <taxon>Rachicladosporium</taxon>
    </lineage>
</organism>
<dbReference type="PANTHER" id="PTHR43766">
    <property type="entry name" value="TRYPTOPHAN--TRNA LIGASE, MITOCHONDRIAL"/>
    <property type="match status" value="1"/>
</dbReference>
<protein>
    <submittedName>
        <fullName evidence="7">Tryptophan--tRNA ligase, mitochondrial</fullName>
        <ecNumber evidence="7">6.1.1.2</ecNumber>
    </submittedName>
</protein>
<dbReference type="Gene3D" id="3.40.50.620">
    <property type="entry name" value="HUPs"/>
    <property type="match status" value="1"/>
</dbReference>
<evidence type="ECO:0000256" key="5">
    <source>
        <dbReference type="ARBA" id="ARBA00023146"/>
    </source>
</evidence>
<dbReference type="Pfam" id="PF00579">
    <property type="entry name" value="tRNA-synt_1b"/>
    <property type="match status" value="1"/>
</dbReference>
<evidence type="ECO:0000256" key="2">
    <source>
        <dbReference type="ARBA" id="ARBA00022741"/>
    </source>
</evidence>
<evidence type="ECO:0000256" key="6">
    <source>
        <dbReference type="RuleBase" id="RU363036"/>
    </source>
</evidence>
<dbReference type="InterPro" id="IPR014729">
    <property type="entry name" value="Rossmann-like_a/b/a_fold"/>
</dbReference>
<evidence type="ECO:0000256" key="4">
    <source>
        <dbReference type="ARBA" id="ARBA00022917"/>
    </source>
</evidence>
<dbReference type="InterPro" id="IPR002305">
    <property type="entry name" value="aa-tRNA-synth_Ic"/>
</dbReference>